<evidence type="ECO:0000256" key="5">
    <source>
        <dbReference type="ARBA" id="ARBA00022679"/>
    </source>
</evidence>
<keyword evidence="4" id="KW-0637">Prenyltransferase</keyword>
<reference evidence="10" key="1">
    <citation type="journal article" date="2024" name="IScience">
        <title>Strigolactones Initiate the Formation of Haustorium-like Structures in Castilleja.</title>
        <authorList>
            <person name="Buerger M."/>
            <person name="Peterson D."/>
            <person name="Chory J."/>
        </authorList>
    </citation>
    <scope>NUCLEOTIDE SEQUENCE [LARGE SCALE GENOMIC DNA]</scope>
</reference>
<evidence type="ECO:0000256" key="1">
    <source>
        <dbReference type="ARBA" id="ARBA00006734"/>
    </source>
</evidence>
<evidence type="ECO:0000313" key="9">
    <source>
        <dbReference type="EMBL" id="KAL3653822.1"/>
    </source>
</evidence>
<dbReference type="SUPFAM" id="SSF48439">
    <property type="entry name" value="Protein prenylyltransferase"/>
    <property type="match status" value="1"/>
</dbReference>
<dbReference type="Pfam" id="PF03081">
    <property type="entry name" value="Exo70_C"/>
    <property type="match status" value="1"/>
</dbReference>
<protein>
    <recommendedName>
        <fullName evidence="8">Exocyst complex subunit Exo70 C-terminal domain-containing protein</fullName>
    </recommendedName>
</protein>
<comment type="similarity">
    <text evidence="2">Belongs to the EXO70 family.</text>
</comment>
<evidence type="ECO:0000256" key="6">
    <source>
        <dbReference type="ARBA" id="ARBA00022737"/>
    </source>
</evidence>
<evidence type="ECO:0000313" key="10">
    <source>
        <dbReference type="Proteomes" id="UP001632038"/>
    </source>
</evidence>
<organism evidence="9 10">
    <name type="scientific">Castilleja foliolosa</name>
    <dbReference type="NCBI Taxonomy" id="1961234"/>
    <lineage>
        <taxon>Eukaryota</taxon>
        <taxon>Viridiplantae</taxon>
        <taxon>Streptophyta</taxon>
        <taxon>Embryophyta</taxon>
        <taxon>Tracheophyta</taxon>
        <taxon>Spermatophyta</taxon>
        <taxon>Magnoliopsida</taxon>
        <taxon>eudicotyledons</taxon>
        <taxon>Gunneridae</taxon>
        <taxon>Pentapetalae</taxon>
        <taxon>asterids</taxon>
        <taxon>lamiids</taxon>
        <taxon>Lamiales</taxon>
        <taxon>Orobanchaceae</taxon>
        <taxon>Pedicularideae</taxon>
        <taxon>Castillejinae</taxon>
        <taxon>Castilleja</taxon>
    </lineage>
</organism>
<dbReference type="InterPro" id="IPR016159">
    <property type="entry name" value="Cullin_repeat-like_dom_sf"/>
</dbReference>
<sequence>MSEATATTDSAHILSHFEDILDSDPHIDEVGFIHPMQFTALAESSFSVSKTQLEDGGYDSMFWHNEHKLGISTLVLVPLYRAARDAFMDEHKRYILFSESQVQKDGLLDFGIVESEVMKHSRALVLLSCDFGTAWNSRKLIVSKKKLLPMFMDELTLSALVLSYSPKSERAWSHKRWVIKMLAGKCDNLPEIVGRESELVKRLAESSKMNYRAWNHRCWCYLSCRALETGLGFTLLIILAFITELKNIFKCVCTNNINSICVMPALTAPDDREFTAKQGSKWHMRCDELDWVGTLIRRYVGREALWLHRRFLSLVWVKHIYRLMMIKVAAYSCCTSYDVSVFMKEEFMLLQSCINFPDDDDGFGDYLAQATLAATYITWLAKQMPKSFGAELRKSSQYEDRLKLLLNDAGKSSSTSSPSLGQFLNLAGEETEIADVARFASDCDHVSKSESDDEHAEQKQPHQKTAVQLFNFAEAISISRRSPEKLFKILDLHDALSDLLPDIESVFDSKLSESIEVEAVEIISRLAEAARGVLSEFENAILREPSKIPVPGDITRRGRRRGLVAVGVGLAALWMVAVGAGLSGVGRRIAAGRRSGFLQSDDDDDVDGELVLMMTWMLRWIHVINFWRQKIAT</sequence>
<evidence type="ECO:0000256" key="2">
    <source>
        <dbReference type="ARBA" id="ARBA00006756"/>
    </source>
</evidence>
<evidence type="ECO:0000256" key="7">
    <source>
        <dbReference type="SAM" id="Phobius"/>
    </source>
</evidence>
<keyword evidence="3" id="KW-0813">Transport</keyword>
<dbReference type="Pfam" id="PF01239">
    <property type="entry name" value="PPTA"/>
    <property type="match status" value="2"/>
</dbReference>
<comment type="similarity">
    <text evidence="1">Belongs to the protein prenyltransferase subunit alpha family.</text>
</comment>
<feature type="transmembrane region" description="Helical" evidence="7">
    <location>
        <begin position="218"/>
        <end position="242"/>
    </location>
</feature>
<dbReference type="InterPro" id="IPR002088">
    <property type="entry name" value="Prenyl_trans_a"/>
</dbReference>
<name>A0ABD3EHD0_9LAMI</name>
<dbReference type="AlphaFoldDB" id="A0ABD3EHD0"/>
<comment type="caution">
    <text evidence="9">The sequence shown here is derived from an EMBL/GenBank/DDBJ whole genome shotgun (WGS) entry which is preliminary data.</text>
</comment>
<accession>A0ABD3EHD0</accession>
<feature type="domain" description="Exocyst complex subunit Exo70 C-terminal" evidence="8">
    <location>
        <begin position="443"/>
        <end position="553"/>
    </location>
</feature>
<dbReference type="GO" id="GO:0004659">
    <property type="term" value="F:prenyltransferase activity"/>
    <property type="evidence" value="ECO:0007669"/>
    <property type="project" value="UniProtKB-KW"/>
</dbReference>
<keyword evidence="7" id="KW-0812">Transmembrane</keyword>
<gene>
    <name evidence="9" type="ORF">CASFOL_003503</name>
</gene>
<keyword evidence="10" id="KW-1185">Reference proteome</keyword>
<dbReference type="Gene3D" id="1.20.1280.170">
    <property type="entry name" value="Exocyst complex component Exo70"/>
    <property type="match status" value="1"/>
</dbReference>
<evidence type="ECO:0000256" key="3">
    <source>
        <dbReference type="ARBA" id="ARBA00022448"/>
    </source>
</evidence>
<feature type="transmembrane region" description="Helical" evidence="7">
    <location>
        <begin position="563"/>
        <end position="585"/>
    </location>
</feature>
<dbReference type="SUPFAM" id="SSF74788">
    <property type="entry name" value="Cullin repeat-like"/>
    <property type="match status" value="1"/>
</dbReference>
<proteinExistence type="inferred from homology"/>
<dbReference type="Proteomes" id="UP001632038">
    <property type="component" value="Unassembled WGS sequence"/>
</dbReference>
<keyword evidence="7" id="KW-1133">Transmembrane helix</keyword>
<dbReference type="EMBL" id="JAVIJP010000005">
    <property type="protein sequence ID" value="KAL3653822.1"/>
    <property type="molecule type" value="Genomic_DNA"/>
</dbReference>
<dbReference type="PANTHER" id="PTHR11129">
    <property type="entry name" value="PROTEIN FARNESYLTRANSFERASE ALPHA SUBUNIT/RAB GERANYLGERANYL TRANSFERASE ALPHA SUBUNIT"/>
    <property type="match status" value="1"/>
</dbReference>
<evidence type="ECO:0000259" key="8">
    <source>
        <dbReference type="Pfam" id="PF03081"/>
    </source>
</evidence>
<evidence type="ECO:0000256" key="4">
    <source>
        <dbReference type="ARBA" id="ARBA00022602"/>
    </source>
</evidence>
<keyword evidence="7" id="KW-0472">Membrane</keyword>
<keyword evidence="6" id="KW-0677">Repeat</keyword>
<dbReference type="InterPro" id="IPR046364">
    <property type="entry name" value="Exo70_C"/>
</dbReference>
<keyword evidence="5" id="KW-0808">Transferase</keyword>
<dbReference type="Gene3D" id="1.25.40.120">
    <property type="entry name" value="Protein prenylyltransferase"/>
    <property type="match status" value="1"/>
</dbReference>
<dbReference type="PANTHER" id="PTHR11129:SF10">
    <property type="entry name" value="PROTEIN PRENYLYLTRANSFERASE SUPERFAMILY PROTEIN"/>
    <property type="match status" value="1"/>
</dbReference>